<evidence type="ECO:0000313" key="1">
    <source>
        <dbReference type="EMBL" id="CAK1540842.1"/>
    </source>
</evidence>
<accession>A0AAV1IUL5</accession>
<proteinExistence type="predicted"/>
<dbReference type="EMBL" id="CAVLEF010000001">
    <property type="protein sequence ID" value="CAK1540842.1"/>
    <property type="molecule type" value="Genomic_DNA"/>
</dbReference>
<name>A0AAV1IUL5_9NEOP</name>
<gene>
    <name evidence="1" type="ORF">LNINA_LOCUS863</name>
</gene>
<sequence length="78" mass="8967">MWPRAYAKIIERARAWAKARRDLTETRAKSVVPMSRAEIALRAYRSRAIFADKKPEHRNRGNASAAITHLLQRILPAD</sequence>
<evidence type="ECO:0000313" key="2">
    <source>
        <dbReference type="Proteomes" id="UP001497472"/>
    </source>
</evidence>
<protein>
    <submittedName>
        <fullName evidence="1">Uncharacterized protein</fullName>
    </submittedName>
</protein>
<comment type="caution">
    <text evidence="1">The sequence shown here is derived from an EMBL/GenBank/DDBJ whole genome shotgun (WGS) entry which is preliminary data.</text>
</comment>
<dbReference type="Proteomes" id="UP001497472">
    <property type="component" value="Unassembled WGS sequence"/>
</dbReference>
<dbReference type="AlphaFoldDB" id="A0AAV1IUL5"/>
<organism evidence="1 2">
    <name type="scientific">Leptosia nina</name>
    <dbReference type="NCBI Taxonomy" id="320188"/>
    <lineage>
        <taxon>Eukaryota</taxon>
        <taxon>Metazoa</taxon>
        <taxon>Ecdysozoa</taxon>
        <taxon>Arthropoda</taxon>
        <taxon>Hexapoda</taxon>
        <taxon>Insecta</taxon>
        <taxon>Pterygota</taxon>
        <taxon>Neoptera</taxon>
        <taxon>Endopterygota</taxon>
        <taxon>Lepidoptera</taxon>
        <taxon>Glossata</taxon>
        <taxon>Ditrysia</taxon>
        <taxon>Papilionoidea</taxon>
        <taxon>Pieridae</taxon>
        <taxon>Pierinae</taxon>
        <taxon>Leptosia</taxon>
    </lineage>
</organism>
<keyword evidence="2" id="KW-1185">Reference proteome</keyword>
<reference evidence="1 2" key="1">
    <citation type="submission" date="2023-11" db="EMBL/GenBank/DDBJ databases">
        <authorList>
            <person name="Okamura Y."/>
        </authorList>
    </citation>
    <scope>NUCLEOTIDE SEQUENCE [LARGE SCALE GENOMIC DNA]</scope>
</reference>